<dbReference type="Pfam" id="PF04819">
    <property type="entry name" value="DUF716"/>
    <property type="match status" value="1"/>
</dbReference>
<feature type="transmembrane region" description="Helical" evidence="6">
    <location>
        <begin position="92"/>
        <end position="109"/>
    </location>
</feature>
<evidence type="ECO:0000256" key="4">
    <source>
        <dbReference type="ARBA" id="ARBA00022989"/>
    </source>
</evidence>
<dbReference type="PANTHER" id="PTHR46285:SF13">
    <property type="entry name" value="OS02G0167775 PROTEIN"/>
    <property type="match status" value="1"/>
</dbReference>
<dbReference type="InterPro" id="IPR006904">
    <property type="entry name" value="DUF716"/>
</dbReference>
<keyword evidence="4 6" id="KW-1133">Transmembrane helix</keyword>
<gene>
    <name evidence="7" type="ORF">Sango_0530100</name>
</gene>
<feature type="transmembrane region" description="Helical" evidence="6">
    <location>
        <begin position="116"/>
        <end position="136"/>
    </location>
</feature>
<evidence type="ECO:0000313" key="8">
    <source>
        <dbReference type="Proteomes" id="UP001289374"/>
    </source>
</evidence>
<evidence type="ECO:0000313" key="7">
    <source>
        <dbReference type="EMBL" id="KAK4405236.1"/>
    </source>
</evidence>
<evidence type="ECO:0000256" key="6">
    <source>
        <dbReference type="SAM" id="Phobius"/>
    </source>
</evidence>
<reference evidence="7" key="2">
    <citation type="journal article" date="2024" name="Plant">
        <title>Genomic evolution and insights into agronomic trait innovations of Sesamum species.</title>
        <authorList>
            <person name="Miao H."/>
            <person name="Wang L."/>
            <person name="Qu L."/>
            <person name="Liu H."/>
            <person name="Sun Y."/>
            <person name="Le M."/>
            <person name="Wang Q."/>
            <person name="Wei S."/>
            <person name="Zheng Y."/>
            <person name="Lin W."/>
            <person name="Duan Y."/>
            <person name="Cao H."/>
            <person name="Xiong S."/>
            <person name="Wang X."/>
            <person name="Wei L."/>
            <person name="Li C."/>
            <person name="Ma Q."/>
            <person name="Ju M."/>
            <person name="Zhao R."/>
            <person name="Li G."/>
            <person name="Mu C."/>
            <person name="Tian Q."/>
            <person name="Mei H."/>
            <person name="Zhang T."/>
            <person name="Gao T."/>
            <person name="Zhang H."/>
        </authorList>
    </citation>
    <scope>NUCLEOTIDE SEQUENCE</scope>
    <source>
        <strain evidence="7">K16</strain>
    </source>
</reference>
<feature type="transmembrane region" description="Helical" evidence="6">
    <location>
        <begin position="175"/>
        <end position="199"/>
    </location>
</feature>
<dbReference type="AlphaFoldDB" id="A0AAE1X506"/>
<keyword evidence="3 6" id="KW-0812">Transmembrane</keyword>
<comment type="similarity">
    <text evidence="2">Belongs to the TMEM45 family.</text>
</comment>
<evidence type="ECO:0008006" key="9">
    <source>
        <dbReference type="Google" id="ProtNLM"/>
    </source>
</evidence>
<keyword evidence="5 6" id="KW-0472">Membrane</keyword>
<name>A0AAE1X506_9LAMI</name>
<evidence type="ECO:0000256" key="1">
    <source>
        <dbReference type="ARBA" id="ARBA00004141"/>
    </source>
</evidence>
<feature type="transmembrane region" description="Helical" evidence="6">
    <location>
        <begin position="52"/>
        <end position="72"/>
    </location>
</feature>
<feature type="transmembrane region" description="Helical" evidence="6">
    <location>
        <begin position="148"/>
        <end position="168"/>
    </location>
</feature>
<accession>A0AAE1X506</accession>
<evidence type="ECO:0000256" key="5">
    <source>
        <dbReference type="ARBA" id="ARBA00023136"/>
    </source>
</evidence>
<evidence type="ECO:0000256" key="3">
    <source>
        <dbReference type="ARBA" id="ARBA00022692"/>
    </source>
</evidence>
<dbReference type="EMBL" id="JACGWL010000003">
    <property type="protein sequence ID" value="KAK4405236.1"/>
    <property type="molecule type" value="Genomic_DNA"/>
</dbReference>
<feature type="transmembrane region" description="Helical" evidence="6">
    <location>
        <begin position="12"/>
        <end position="31"/>
    </location>
</feature>
<sequence length="321" mass="36076">MGTFVGHVVPGLALAFLGLWHTINTIHLYYLKGSTKFILRFWYPFRSPVRKLEHLELILVLSFSILAILVQILDPRYLHFSFELDNIEHATMFLQLVIFTTFTLFSELNHLSEKTLCVSGILVASVFGQELFLLHYHSTDHVGLEGHYHWLMQLIVCVSFLAAIYATTSPTSLPAALVLSTSVVFQGCWFINMGFMLWLPNFVPRGCVTQTTNLSNGTVNGAVICGTHEADLRARALANLQFCWILSSILIFMASICIAFGRRWTARRQSEYEQLPCPGSRDNTLTAGGFKQIQLMFLSCCYTVLPAGYYMVCYSLSGIGS</sequence>
<evidence type="ECO:0000256" key="2">
    <source>
        <dbReference type="ARBA" id="ARBA00006948"/>
    </source>
</evidence>
<dbReference type="GO" id="GO:0016020">
    <property type="term" value="C:membrane"/>
    <property type="evidence" value="ECO:0007669"/>
    <property type="project" value="UniProtKB-SubCell"/>
</dbReference>
<keyword evidence="8" id="KW-1185">Reference proteome</keyword>
<organism evidence="7 8">
    <name type="scientific">Sesamum angolense</name>
    <dbReference type="NCBI Taxonomy" id="2727404"/>
    <lineage>
        <taxon>Eukaryota</taxon>
        <taxon>Viridiplantae</taxon>
        <taxon>Streptophyta</taxon>
        <taxon>Embryophyta</taxon>
        <taxon>Tracheophyta</taxon>
        <taxon>Spermatophyta</taxon>
        <taxon>Magnoliopsida</taxon>
        <taxon>eudicotyledons</taxon>
        <taxon>Gunneridae</taxon>
        <taxon>Pentapetalae</taxon>
        <taxon>asterids</taxon>
        <taxon>lamiids</taxon>
        <taxon>Lamiales</taxon>
        <taxon>Pedaliaceae</taxon>
        <taxon>Sesamum</taxon>
    </lineage>
</organism>
<proteinExistence type="inferred from homology"/>
<dbReference type="PANTHER" id="PTHR46285">
    <property type="entry name" value="PROTEINASE INHIBITOR I4, SERPIN (DUF716)-RELATED"/>
    <property type="match status" value="1"/>
</dbReference>
<comment type="subcellular location">
    <subcellularLocation>
        <location evidence="1">Membrane</location>
        <topology evidence="1">Multi-pass membrane protein</topology>
    </subcellularLocation>
</comment>
<comment type="caution">
    <text evidence="7">The sequence shown here is derived from an EMBL/GenBank/DDBJ whole genome shotgun (WGS) entry which is preliminary data.</text>
</comment>
<feature type="transmembrane region" description="Helical" evidence="6">
    <location>
        <begin position="238"/>
        <end position="260"/>
    </location>
</feature>
<dbReference type="Proteomes" id="UP001289374">
    <property type="component" value="Unassembled WGS sequence"/>
</dbReference>
<reference evidence="7" key="1">
    <citation type="submission" date="2020-06" db="EMBL/GenBank/DDBJ databases">
        <authorList>
            <person name="Li T."/>
            <person name="Hu X."/>
            <person name="Zhang T."/>
            <person name="Song X."/>
            <person name="Zhang H."/>
            <person name="Dai N."/>
            <person name="Sheng W."/>
            <person name="Hou X."/>
            <person name="Wei L."/>
        </authorList>
    </citation>
    <scope>NUCLEOTIDE SEQUENCE</scope>
    <source>
        <strain evidence="7">K16</strain>
        <tissue evidence="7">Leaf</tissue>
    </source>
</reference>
<protein>
    <recommendedName>
        <fullName evidence="9">Transmembrane protein 45B</fullName>
    </recommendedName>
</protein>